<keyword evidence="6" id="KW-1185">Reference proteome</keyword>
<dbReference type="Gene3D" id="3.80.10.10">
    <property type="entry name" value="Ribonuclease Inhibitor"/>
    <property type="match status" value="2"/>
</dbReference>
<feature type="region of interest" description="Disordered" evidence="4">
    <location>
        <begin position="805"/>
        <end position="827"/>
    </location>
</feature>
<evidence type="ECO:0000313" key="6">
    <source>
        <dbReference type="Proteomes" id="UP001141327"/>
    </source>
</evidence>
<dbReference type="SUPFAM" id="SSF48403">
    <property type="entry name" value="Ankyrin repeat"/>
    <property type="match status" value="1"/>
</dbReference>
<evidence type="ECO:0000256" key="1">
    <source>
        <dbReference type="ARBA" id="ARBA00022737"/>
    </source>
</evidence>
<feature type="compositionally biased region" description="Pro residues" evidence="4">
    <location>
        <begin position="1972"/>
        <end position="1987"/>
    </location>
</feature>
<comment type="caution">
    <text evidence="5">The sequence shown here is derived from an EMBL/GenBank/DDBJ whole genome shotgun (WGS) entry which is preliminary data.</text>
</comment>
<feature type="region of interest" description="Disordered" evidence="4">
    <location>
        <begin position="1048"/>
        <end position="1071"/>
    </location>
</feature>
<feature type="compositionally biased region" description="Polar residues" evidence="4">
    <location>
        <begin position="468"/>
        <end position="482"/>
    </location>
</feature>
<dbReference type="PANTHER" id="PTHR24201">
    <property type="entry name" value="ANK_REP_REGION DOMAIN-CONTAINING PROTEIN"/>
    <property type="match status" value="1"/>
</dbReference>
<feature type="region of interest" description="Disordered" evidence="4">
    <location>
        <begin position="1680"/>
        <end position="1822"/>
    </location>
</feature>
<feature type="compositionally biased region" description="Polar residues" evidence="4">
    <location>
        <begin position="2711"/>
        <end position="2720"/>
    </location>
</feature>
<dbReference type="SUPFAM" id="SSF52047">
    <property type="entry name" value="RNI-like"/>
    <property type="match status" value="1"/>
</dbReference>
<protein>
    <submittedName>
        <fullName evidence="5">Uncharacterized protein</fullName>
    </submittedName>
</protein>
<evidence type="ECO:0000313" key="5">
    <source>
        <dbReference type="EMBL" id="KAJ4460213.1"/>
    </source>
</evidence>
<feature type="region of interest" description="Disordered" evidence="4">
    <location>
        <begin position="2160"/>
        <end position="2184"/>
    </location>
</feature>
<feature type="compositionally biased region" description="Polar residues" evidence="4">
    <location>
        <begin position="1229"/>
        <end position="1251"/>
    </location>
</feature>
<feature type="compositionally biased region" description="Low complexity" evidence="4">
    <location>
        <begin position="1937"/>
        <end position="1946"/>
    </location>
</feature>
<feature type="region of interest" description="Disordered" evidence="4">
    <location>
        <begin position="841"/>
        <end position="991"/>
    </location>
</feature>
<dbReference type="PANTHER" id="PTHR24201:SF15">
    <property type="entry name" value="ANKYRIN REPEAT DOMAIN-CONTAINING PROTEIN 66"/>
    <property type="match status" value="1"/>
</dbReference>
<feature type="region of interest" description="Disordered" evidence="4">
    <location>
        <begin position="1921"/>
        <end position="2115"/>
    </location>
</feature>
<feature type="compositionally biased region" description="Low complexity" evidence="4">
    <location>
        <begin position="1320"/>
        <end position="1333"/>
    </location>
</feature>
<proteinExistence type="predicted"/>
<feature type="compositionally biased region" description="Pro residues" evidence="4">
    <location>
        <begin position="808"/>
        <end position="822"/>
    </location>
</feature>
<dbReference type="InterPro" id="IPR036770">
    <property type="entry name" value="Ankyrin_rpt-contain_sf"/>
</dbReference>
<dbReference type="InterPro" id="IPR032675">
    <property type="entry name" value="LRR_dom_sf"/>
</dbReference>
<feature type="compositionally biased region" description="Pro residues" evidence="4">
    <location>
        <begin position="1712"/>
        <end position="1740"/>
    </location>
</feature>
<dbReference type="InterPro" id="IPR002110">
    <property type="entry name" value="Ankyrin_rpt"/>
</dbReference>
<gene>
    <name evidence="5" type="ORF">PAPYR_3602</name>
</gene>
<organism evidence="5 6">
    <name type="scientific">Paratrimastix pyriformis</name>
    <dbReference type="NCBI Taxonomy" id="342808"/>
    <lineage>
        <taxon>Eukaryota</taxon>
        <taxon>Metamonada</taxon>
        <taxon>Preaxostyla</taxon>
        <taxon>Paratrimastigidae</taxon>
        <taxon>Paratrimastix</taxon>
    </lineage>
</organism>
<feature type="region of interest" description="Disordered" evidence="4">
    <location>
        <begin position="771"/>
        <end position="793"/>
    </location>
</feature>
<feature type="compositionally biased region" description="Pro residues" evidence="4">
    <location>
        <begin position="773"/>
        <end position="792"/>
    </location>
</feature>
<dbReference type="PROSITE" id="PS50088">
    <property type="entry name" value="ANK_REPEAT"/>
    <property type="match status" value="1"/>
</dbReference>
<feature type="region of interest" description="Disordered" evidence="4">
    <location>
        <begin position="1008"/>
        <end position="1035"/>
    </location>
</feature>
<feature type="compositionally biased region" description="Pro residues" evidence="4">
    <location>
        <begin position="1799"/>
        <end position="1814"/>
    </location>
</feature>
<feature type="compositionally biased region" description="Low complexity" evidence="4">
    <location>
        <begin position="428"/>
        <end position="456"/>
    </location>
</feature>
<feature type="region of interest" description="Disordered" evidence="4">
    <location>
        <begin position="2689"/>
        <end position="2721"/>
    </location>
</feature>
<feature type="region of interest" description="Disordered" evidence="4">
    <location>
        <begin position="1215"/>
        <end position="1251"/>
    </location>
</feature>
<feature type="region of interest" description="Disordered" evidence="4">
    <location>
        <begin position="2601"/>
        <end position="2675"/>
    </location>
</feature>
<evidence type="ECO:0000256" key="4">
    <source>
        <dbReference type="SAM" id="MobiDB-lite"/>
    </source>
</evidence>
<feature type="region of interest" description="Disordered" evidence="4">
    <location>
        <begin position="403"/>
        <end position="592"/>
    </location>
</feature>
<feature type="compositionally biased region" description="Low complexity" evidence="4">
    <location>
        <begin position="628"/>
        <end position="640"/>
    </location>
</feature>
<feature type="repeat" description="ANK" evidence="3">
    <location>
        <begin position="46"/>
        <end position="78"/>
    </location>
</feature>
<feature type="compositionally biased region" description="Pro residues" evidence="4">
    <location>
        <begin position="1649"/>
        <end position="1662"/>
    </location>
</feature>
<name>A0ABQ8UM00_9EUKA</name>
<accession>A0ABQ8UM00</accession>
<feature type="compositionally biased region" description="Low complexity" evidence="4">
    <location>
        <begin position="539"/>
        <end position="556"/>
    </location>
</feature>
<keyword evidence="1" id="KW-0677">Repeat</keyword>
<dbReference type="Pfam" id="PF12796">
    <property type="entry name" value="Ank_2"/>
    <property type="match status" value="1"/>
</dbReference>
<evidence type="ECO:0000256" key="2">
    <source>
        <dbReference type="ARBA" id="ARBA00023043"/>
    </source>
</evidence>
<sequence length="2756" mass="278162">MFEGPGTVPGGPASVVLFNAVRKGDFSTLSHLLSGGIANPNQLNEKSQNALHIAACCHQLECASVLLRHGANPLSQDALGWTPIHYASATADQGMLVLMFSESRVDIRSIVLSGASLGDTGCLAVIKALQAAPKLHPSEALRHLGVLNLRGNALTDHSACKIAEYLRATETLTTLVLGDADVSLLAPAQPASVLTASVASTSALPATRTLLAALVSSLRTSLPARPVFASLAGGEFHSAADLPGALSRRPAGLPHTVHEMLRALGESPTGGAPVAGAETRGRNCIGARGAQALARALSFNRSLQHLDLLGNPIPPAALCSLLRVLAPAPAAAATGGPANSTLRYLSFSLAAADGSPLLSEEAVEALVEALRGPLRVVDMGALLVADAACLAATPLPVPLATKPRVPPLNLGRLAPRGLETPGLPIINTASTASTMSTSPLATPLGPGAAAGMMGAEGAEEDEDEQPSESDTTPTTHTAQHSHPTPLRGVPPRRPSRLFSPRHPAGSGTESPSAGESPRRSALGKHPPGAPEEEEEEDVPGAAEAARAAATAALTGRSRARSPLVPRRVEHRRAAPEEPQLGDEEADAPAFPISGVPAPFLTYDHSPPRGLVGAGGLMKRVRAAQADAEAEDAAAAAEAEGAGAGEAEEDLSEEALAPPPLSHPSAPGARPHLPCLGRHRDGAQLAIQQLILICLLLHHGHVPALPSLAVGPDGITASARSIGLPAGGEPQPQPRHRHVRRTGALVEGELEPSGPPAAPAVVSSARTVGVSPPVELPATPPGPDWFEPGPPQASPAATVVITRAAAAPPQQPPETPTAPPAEAPRPDTTPLAMLLSAAAALLPQPQPQPPPPPPPASGSPERGESLSSRAAEPLCSPSRAEPLPKSSPGRAADPALSRAATGGGGGWEELPTHRIVSGPAAASPPSPRLHPEDANPAAAAVAAAQTAETQRRKLLLARHRAAARAQSVPAPLPGPGADSTASPQQPLPPTPLAPAVEETVLAEGFEGAAPAAGGEAWPGPAMYQAAQPQAQQPQMAATPVMLVKRRRGLLGPTPPHAPLSGPPCPHVPSPQSLSLPLSPPLVALSASSAHPVCVRTAALTPASQGSVSSRNLLATLLRAHPSLTPSAPTPGRTSPLRRPLSTVIPVSLQPPAPAPPVPVPTPVLAPPPRTLGALFQRPLTATVTLAPVATATATATPPAILRGSGGATMVGATTPAAAAPHSGPLYMTSPPRTTIPGSATSSRPRTGSPLRTSVTIPAGLLQLVQQTAAAAAAARGPSAASTASSSAAASLLSSLSPLMGPVPATPKGRTKKKATRRRLRTGGPASPASSTPSALRHDRSRSAPRPARTGVPAARATLRLADILPPAATPPPPATGGARDRARRSQSAVRPADRQAPGGLRGASPAPVGATGASLPLSRDGRRKAIEEIEVLRGLERTPPPAIAYASSTPPNRPMATICCSWGACVGVPLTAEEAALRSEEHSLGQLLARLATELQALATDTLHALRPGRSSAAAARGSPEQQAWGTRMEGLEAEIAKTREALRSASARLQHVLATRLRTAQRRALSVPPTPPSARHCANLITAGWAVLHRPARLGLGHHAPPPPRCHRDLSTTISCPERADRRQARSPQPASQQPPATTATATATATSPQPPAVSPPIVPPEVPPLRLDRLVLPHLIPEQQASPVSLRGPGGAAGLPPPPNSPSTGRSTSPPSSPPRTPPPPRMPPGLPSPVEQTPPEPSGPAQMLLGRVGMTPVEATPVPAIWTPSPPVTATHPLAAGEAADLSPTPRSVGPLATPTPAVPSPASPVGTPPGDAPDSSTAITTPRALDSHQEAFIQQLVSLGAPASPMPPPPVPDVDVDPAAWPLLSARVLAAGSSISSPVAGGPEEEDEATAVALPEPALEAPKSDLLAAALSAPIFHRPPVVPVSLPPTPSAAPAPAAAAATTEDSAQQRERGGAPPPHAPAFIFATPSPRPEPPANPAPPSAGPAPRGDPTNLAAATASAPIPAGAAAAGPAAAPAGVVASTAPPGATSGHPPTSAAAAAAPAPSTGTAQDGAASKAAAGGSAAATPRTAAGTGTPAATAATAPAPATSTAAATTATTTAATPTSATGTTTATTAATAATAATTGTTTASVAASTTTITTPTATITASAPAAADVTAAPAAPSAPAGTPPAPSAAETDDRGAAVVRIVEDPKTGAVRLDPNHWEAAPASGGMPARSPDEVEMLGRWDECWADLLGEWGQWDRSLVCNDGGRGPAEPLVGPVRRDGAGPDGPRLSTAPAALPGGLVGRTVTMTEYTDMLAHRPLLPPSALPDPAAATPAPAAPAQANPLARNPLVLPVLTPSATTPRARERPAPAKIEVPPGMSLRQARLKHYREQHKEAALAQVREERISALQRDGVLAERCVKSKLVPTFYQLADDRHTLISCEAKKRPPPGQPIPSHVARTVAITPALEVILGRQTPTFQKATSKKTSHEQMALSFSVLLAGRIMGEEDEVVDLVAPDRSLTSHTHIPHYSCVALPALRCPESGTRVQVPVSRFPRDPLLTYPTCSPCLGCGGAGSLVAMVDGLLAAAGRPFRCDESHKATETLIDVALIEAGLDEDEESTASASAHEHSDDGAPSGSERSSPRHPGIPRPVLLGSRVGSVASLASSARGSSHSPARTGAGTPRVDIPREGFSRVPSLAALGASHLDTPRGSELGTPRGSAVGTPRSSAAGTPRSSAAVVAAAVASVAGQKPPPVPPPPPASDLEEDSFD</sequence>
<feature type="compositionally biased region" description="Low complexity" evidence="4">
    <location>
        <begin position="1627"/>
        <end position="1648"/>
    </location>
</feature>
<feature type="compositionally biased region" description="Acidic residues" evidence="4">
    <location>
        <begin position="457"/>
        <end position="467"/>
    </location>
</feature>
<dbReference type="EMBL" id="JAPMOS010000014">
    <property type="protein sequence ID" value="KAJ4460213.1"/>
    <property type="molecule type" value="Genomic_DNA"/>
</dbReference>
<feature type="compositionally biased region" description="Basic residues" evidence="4">
    <location>
        <begin position="1307"/>
        <end position="1319"/>
    </location>
</feature>
<feature type="compositionally biased region" description="Low complexity" evidence="4">
    <location>
        <begin position="1988"/>
        <end position="2115"/>
    </location>
</feature>
<feature type="compositionally biased region" description="Pro residues" evidence="4">
    <location>
        <begin position="843"/>
        <end position="856"/>
    </location>
</feature>
<keyword evidence="2 3" id="KW-0040">ANK repeat</keyword>
<feature type="compositionally biased region" description="Pro residues" evidence="4">
    <location>
        <begin position="1923"/>
        <end position="1936"/>
    </location>
</feature>
<feature type="region of interest" description="Disordered" evidence="4">
    <location>
        <begin position="1877"/>
        <end position="1900"/>
    </location>
</feature>
<feature type="region of interest" description="Disordered" evidence="4">
    <location>
        <begin position="2260"/>
        <end position="2283"/>
    </location>
</feature>
<dbReference type="Proteomes" id="UP001141327">
    <property type="component" value="Unassembled WGS sequence"/>
</dbReference>
<dbReference type="Gene3D" id="1.25.40.20">
    <property type="entry name" value="Ankyrin repeat-containing domain"/>
    <property type="match status" value="1"/>
</dbReference>
<reference evidence="5" key="1">
    <citation type="journal article" date="2022" name="bioRxiv">
        <title>Genomics of Preaxostyla Flagellates Illuminates Evolutionary Transitions and the Path Towards Mitochondrial Loss.</title>
        <authorList>
            <person name="Novak L.V.F."/>
            <person name="Treitli S.C."/>
            <person name="Pyrih J."/>
            <person name="Halakuc P."/>
            <person name="Pipaliya S.V."/>
            <person name="Vacek V."/>
            <person name="Brzon O."/>
            <person name="Soukal P."/>
            <person name="Eme L."/>
            <person name="Dacks J.B."/>
            <person name="Karnkowska A."/>
            <person name="Elias M."/>
            <person name="Hampl V."/>
        </authorList>
    </citation>
    <scope>NUCLEOTIDE SEQUENCE</scope>
    <source>
        <strain evidence="5">RCP-MX</strain>
    </source>
</reference>
<feature type="compositionally biased region" description="Pro residues" evidence="4">
    <location>
        <begin position="2737"/>
        <end position="2747"/>
    </location>
</feature>
<feature type="compositionally biased region" description="Basic residues" evidence="4">
    <location>
        <begin position="951"/>
        <end position="961"/>
    </location>
</feature>
<dbReference type="InterPro" id="IPR011993">
    <property type="entry name" value="PH-like_dom_sf"/>
</dbReference>
<dbReference type="SMART" id="SM00248">
    <property type="entry name" value="ANK"/>
    <property type="match status" value="3"/>
</dbReference>
<feature type="compositionally biased region" description="Pro residues" evidence="4">
    <location>
        <begin position="1051"/>
        <end position="1067"/>
    </location>
</feature>
<feature type="compositionally biased region" description="Low complexity" evidence="4">
    <location>
        <begin position="933"/>
        <end position="946"/>
    </location>
</feature>
<feature type="region of interest" description="Disordered" evidence="4">
    <location>
        <begin position="2733"/>
        <end position="2756"/>
    </location>
</feature>
<evidence type="ECO:0000256" key="3">
    <source>
        <dbReference type="PROSITE-ProRule" id="PRU00023"/>
    </source>
</evidence>
<feature type="compositionally biased region" description="Low complexity" evidence="4">
    <location>
        <begin position="2160"/>
        <end position="2170"/>
    </location>
</feature>
<dbReference type="Gene3D" id="2.30.29.30">
    <property type="entry name" value="Pleckstrin-homology domain (PH domain)/Phosphotyrosine-binding domain (PTB)"/>
    <property type="match status" value="1"/>
</dbReference>
<feature type="region of interest" description="Disordered" evidence="4">
    <location>
        <begin position="628"/>
        <end position="674"/>
    </location>
</feature>
<dbReference type="InterPro" id="IPR050776">
    <property type="entry name" value="Ank_Repeat/CDKN_Inhibitor"/>
</dbReference>
<feature type="region of interest" description="Disordered" evidence="4">
    <location>
        <begin position="1295"/>
        <end position="1420"/>
    </location>
</feature>
<feature type="compositionally biased region" description="Low complexity" evidence="4">
    <location>
        <begin position="2641"/>
        <end position="2663"/>
    </location>
</feature>
<feature type="region of interest" description="Disordered" evidence="4">
    <location>
        <begin position="1619"/>
        <end position="1662"/>
    </location>
</feature>